<name>A0A7W7CA37_9PSEU</name>
<evidence type="ECO:0000313" key="3">
    <source>
        <dbReference type="Proteomes" id="UP000533598"/>
    </source>
</evidence>
<reference evidence="2 3" key="1">
    <citation type="submission" date="2020-08" db="EMBL/GenBank/DDBJ databases">
        <title>Sequencing the genomes of 1000 actinobacteria strains.</title>
        <authorList>
            <person name="Klenk H.-P."/>
        </authorList>
    </citation>
    <scope>NUCLEOTIDE SEQUENCE [LARGE SCALE GENOMIC DNA]</scope>
    <source>
        <strain evidence="2 3">DSM 44230</strain>
    </source>
</reference>
<comment type="caution">
    <text evidence="2">The sequence shown here is derived from an EMBL/GenBank/DDBJ whole genome shotgun (WGS) entry which is preliminary data.</text>
</comment>
<organism evidence="2 3">
    <name type="scientific">Crossiella cryophila</name>
    <dbReference type="NCBI Taxonomy" id="43355"/>
    <lineage>
        <taxon>Bacteria</taxon>
        <taxon>Bacillati</taxon>
        <taxon>Actinomycetota</taxon>
        <taxon>Actinomycetes</taxon>
        <taxon>Pseudonocardiales</taxon>
        <taxon>Pseudonocardiaceae</taxon>
        <taxon>Crossiella</taxon>
    </lineage>
</organism>
<evidence type="ECO:0000313" key="2">
    <source>
        <dbReference type="EMBL" id="MBB4677339.1"/>
    </source>
</evidence>
<keyword evidence="1" id="KW-0472">Membrane</keyword>
<sequence length="127" mass="13151">MRRTRLGQGLLVLAGLINILPGVGALSVSSAESAYGIEIAGADLQVLMRHRAVLLALIGVVCVVGAFRPGWRPAAVFGSGISFGSFLIVVLANTPVNPELTRVAWIDVVALVILGGGAVLARERRPG</sequence>
<evidence type="ECO:0008006" key="4">
    <source>
        <dbReference type="Google" id="ProtNLM"/>
    </source>
</evidence>
<feature type="transmembrane region" description="Helical" evidence="1">
    <location>
        <begin position="104"/>
        <end position="121"/>
    </location>
</feature>
<proteinExistence type="predicted"/>
<feature type="transmembrane region" description="Helical" evidence="1">
    <location>
        <begin position="49"/>
        <end position="67"/>
    </location>
</feature>
<keyword evidence="3" id="KW-1185">Reference proteome</keyword>
<dbReference type="EMBL" id="JACHMH010000001">
    <property type="protein sequence ID" value="MBB4677339.1"/>
    <property type="molecule type" value="Genomic_DNA"/>
</dbReference>
<gene>
    <name evidence="2" type="ORF">HNR67_003457</name>
</gene>
<protein>
    <recommendedName>
        <fullName evidence="4">Phosphopantetheine adenylyltransferase</fullName>
    </recommendedName>
</protein>
<keyword evidence="1" id="KW-0812">Transmembrane</keyword>
<dbReference type="RefSeq" id="WP_185003303.1">
    <property type="nucleotide sequence ID" value="NZ_BAAAUI010000032.1"/>
</dbReference>
<dbReference type="AlphaFoldDB" id="A0A7W7CA37"/>
<evidence type="ECO:0000256" key="1">
    <source>
        <dbReference type="SAM" id="Phobius"/>
    </source>
</evidence>
<dbReference type="Proteomes" id="UP000533598">
    <property type="component" value="Unassembled WGS sequence"/>
</dbReference>
<keyword evidence="1" id="KW-1133">Transmembrane helix</keyword>
<accession>A0A7W7CA37</accession>
<feature type="transmembrane region" description="Helical" evidence="1">
    <location>
        <begin position="74"/>
        <end position="92"/>
    </location>
</feature>